<dbReference type="SUPFAM" id="SSF53850">
    <property type="entry name" value="Periplasmic binding protein-like II"/>
    <property type="match status" value="1"/>
</dbReference>
<dbReference type="InterPro" id="IPR005119">
    <property type="entry name" value="LysR_subst-bd"/>
</dbReference>
<accession>A0A3A3GHK3</accession>
<dbReference type="InterPro" id="IPR036388">
    <property type="entry name" value="WH-like_DNA-bd_sf"/>
</dbReference>
<dbReference type="PANTHER" id="PTHR30118:SF15">
    <property type="entry name" value="TRANSCRIPTIONAL REGULATORY PROTEIN"/>
    <property type="match status" value="1"/>
</dbReference>
<keyword evidence="7" id="KW-1185">Reference proteome</keyword>
<dbReference type="Proteomes" id="UP000266327">
    <property type="component" value="Unassembled WGS sequence"/>
</dbReference>
<proteinExistence type="inferred from homology"/>
<evidence type="ECO:0000256" key="2">
    <source>
        <dbReference type="ARBA" id="ARBA00023015"/>
    </source>
</evidence>
<dbReference type="InterPro" id="IPR050389">
    <property type="entry name" value="LysR-type_TF"/>
</dbReference>
<dbReference type="Pfam" id="PF00126">
    <property type="entry name" value="HTH_1"/>
    <property type="match status" value="1"/>
</dbReference>
<dbReference type="InterPro" id="IPR036390">
    <property type="entry name" value="WH_DNA-bd_sf"/>
</dbReference>
<evidence type="ECO:0000256" key="1">
    <source>
        <dbReference type="ARBA" id="ARBA00009437"/>
    </source>
</evidence>
<keyword evidence="2" id="KW-0805">Transcription regulation</keyword>
<gene>
    <name evidence="6" type="ORF">D3878_01295</name>
</gene>
<dbReference type="EMBL" id="QYUQ01000002">
    <property type="protein sequence ID" value="RJG00380.1"/>
    <property type="molecule type" value="Genomic_DNA"/>
</dbReference>
<dbReference type="OrthoDB" id="8557381at2"/>
<dbReference type="InterPro" id="IPR000847">
    <property type="entry name" value="LysR_HTH_N"/>
</dbReference>
<evidence type="ECO:0000256" key="3">
    <source>
        <dbReference type="ARBA" id="ARBA00023125"/>
    </source>
</evidence>
<dbReference type="GO" id="GO:0003677">
    <property type="term" value="F:DNA binding"/>
    <property type="evidence" value="ECO:0007669"/>
    <property type="project" value="UniProtKB-KW"/>
</dbReference>
<dbReference type="CDD" id="cd08459">
    <property type="entry name" value="PBP2_DntR_NahR_LinR_like"/>
    <property type="match status" value="1"/>
</dbReference>
<dbReference type="RefSeq" id="WP_119783834.1">
    <property type="nucleotide sequence ID" value="NZ_QYUQ01000002.1"/>
</dbReference>
<evidence type="ECO:0000259" key="5">
    <source>
        <dbReference type="PROSITE" id="PS50931"/>
    </source>
</evidence>
<dbReference type="Gene3D" id="1.10.10.10">
    <property type="entry name" value="Winged helix-like DNA-binding domain superfamily/Winged helix DNA-binding domain"/>
    <property type="match status" value="1"/>
</dbReference>
<dbReference type="AlphaFoldDB" id="A0A3A3GHK3"/>
<protein>
    <submittedName>
        <fullName evidence="6">LysR family transcriptional regulator</fullName>
    </submittedName>
</protein>
<feature type="domain" description="HTH lysR-type" evidence="5">
    <location>
        <begin position="4"/>
        <end position="61"/>
    </location>
</feature>
<keyword evidence="4" id="KW-0804">Transcription</keyword>
<dbReference type="SUPFAM" id="SSF46785">
    <property type="entry name" value="Winged helix' DNA-binding domain"/>
    <property type="match status" value="1"/>
</dbReference>
<keyword evidence="3" id="KW-0238">DNA-binding</keyword>
<evidence type="ECO:0000313" key="7">
    <source>
        <dbReference type="Proteomes" id="UP000266327"/>
    </source>
</evidence>
<evidence type="ECO:0000313" key="6">
    <source>
        <dbReference type="EMBL" id="RJG00380.1"/>
    </source>
</evidence>
<evidence type="ECO:0000256" key="4">
    <source>
        <dbReference type="ARBA" id="ARBA00023163"/>
    </source>
</evidence>
<reference evidence="7" key="1">
    <citation type="submission" date="2018-09" db="EMBL/GenBank/DDBJ databases">
        <authorList>
            <person name="Zhu H."/>
        </authorList>
    </citation>
    <scope>NUCLEOTIDE SEQUENCE [LARGE SCALE GENOMIC DNA]</scope>
    <source>
        <strain evidence="7">K1S02-23</strain>
    </source>
</reference>
<comment type="caution">
    <text evidence="6">The sequence shown here is derived from an EMBL/GenBank/DDBJ whole genome shotgun (WGS) entry which is preliminary data.</text>
</comment>
<sequence>MQEIDIKMMQVFVEIYKFRSVSQAAVSLGLSQPTISFGLAKLREHYQDPLFVRTSVGMGPTAFSTQLYESAVDLLASFEAVSKQRNSFDPALTKQAFQIAMTDLSQIVLLPDLLNRLRSAAPGVTIRIVPIDEHTAAQLETGDTDLAVGFMPQLDAGFYQQKLITQHYVGLAALDHPRLPVQPSVEDYLAEGHVLVTTLGTGHGLVERMLRSHGERRIVLEVPSYLGLTSIIRRTDLLATVPQRLAELIVADASIRQFPLPFDVSFYQIKQHWHERSHRDAAHRWLRSLLTELFLEHSGSE</sequence>
<dbReference type="Pfam" id="PF03466">
    <property type="entry name" value="LysR_substrate"/>
    <property type="match status" value="1"/>
</dbReference>
<dbReference type="Gene3D" id="3.40.190.10">
    <property type="entry name" value="Periplasmic binding protein-like II"/>
    <property type="match status" value="2"/>
</dbReference>
<dbReference type="GO" id="GO:0003700">
    <property type="term" value="F:DNA-binding transcription factor activity"/>
    <property type="evidence" value="ECO:0007669"/>
    <property type="project" value="InterPro"/>
</dbReference>
<dbReference type="PANTHER" id="PTHR30118">
    <property type="entry name" value="HTH-TYPE TRANSCRIPTIONAL REGULATOR LEUO-RELATED"/>
    <property type="match status" value="1"/>
</dbReference>
<name>A0A3A3GHK3_9BURK</name>
<comment type="similarity">
    <text evidence="1">Belongs to the LysR transcriptional regulatory family.</text>
</comment>
<organism evidence="6 7">
    <name type="scientific">Noviherbaspirillum sedimenti</name>
    <dbReference type="NCBI Taxonomy" id="2320865"/>
    <lineage>
        <taxon>Bacteria</taxon>
        <taxon>Pseudomonadati</taxon>
        <taxon>Pseudomonadota</taxon>
        <taxon>Betaproteobacteria</taxon>
        <taxon>Burkholderiales</taxon>
        <taxon>Oxalobacteraceae</taxon>
        <taxon>Noviherbaspirillum</taxon>
    </lineage>
</organism>
<dbReference type="PROSITE" id="PS50931">
    <property type="entry name" value="HTH_LYSR"/>
    <property type="match status" value="1"/>
</dbReference>